<dbReference type="SMR" id="B3MKU0"/>
<evidence type="ECO:0000313" key="8">
    <source>
        <dbReference type="Proteomes" id="UP000007801"/>
    </source>
</evidence>
<dbReference type="Proteomes" id="UP000007801">
    <property type="component" value="Unassembled WGS sequence"/>
</dbReference>
<dbReference type="InParanoid" id="B3MKU0"/>
<dbReference type="GO" id="GO:0006637">
    <property type="term" value="P:acyl-CoA metabolic process"/>
    <property type="evidence" value="ECO:0007669"/>
    <property type="project" value="TreeGrafter"/>
</dbReference>
<dbReference type="Gene3D" id="3.10.129.10">
    <property type="entry name" value="Hotdog Thioesterase"/>
    <property type="match status" value="2"/>
</dbReference>
<dbReference type="KEGG" id="dan:6498249"/>
<dbReference type="SUPFAM" id="SSF54637">
    <property type="entry name" value="Thioesterase/thiol ester dehydrase-isomerase"/>
    <property type="match status" value="2"/>
</dbReference>
<evidence type="ECO:0000256" key="3">
    <source>
        <dbReference type="ARBA" id="ARBA00022801"/>
    </source>
</evidence>
<dbReference type="eggNOG" id="KOG2763">
    <property type="taxonomic scope" value="Eukaryota"/>
</dbReference>
<evidence type="ECO:0000256" key="4">
    <source>
        <dbReference type="ARBA" id="ARBA00022946"/>
    </source>
</evidence>
<evidence type="ECO:0000256" key="1">
    <source>
        <dbReference type="ARBA" id="ARBA00010458"/>
    </source>
</evidence>
<reference evidence="7 8" key="1">
    <citation type="journal article" date="2007" name="Nature">
        <title>Evolution of genes and genomes on the Drosophila phylogeny.</title>
        <authorList>
            <consortium name="Drosophila 12 Genomes Consortium"/>
            <person name="Clark A.G."/>
            <person name="Eisen M.B."/>
            <person name="Smith D.R."/>
            <person name="Bergman C.M."/>
            <person name="Oliver B."/>
            <person name="Markow T.A."/>
            <person name="Kaufman T.C."/>
            <person name="Kellis M."/>
            <person name="Gelbart W."/>
            <person name="Iyer V.N."/>
            <person name="Pollard D.A."/>
            <person name="Sackton T.B."/>
            <person name="Larracuente A.M."/>
            <person name="Singh N.D."/>
            <person name="Abad J.P."/>
            <person name="Abt D.N."/>
            <person name="Adryan B."/>
            <person name="Aguade M."/>
            <person name="Akashi H."/>
            <person name="Anderson W.W."/>
            <person name="Aquadro C.F."/>
            <person name="Ardell D.H."/>
            <person name="Arguello R."/>
            <person name="Artieri C.G."/>
            <person name="Barbash D.A."/>
            <person name="Barker D."/>
            <person name="Barsanti P."/>
            <person name="Batterham P."/>
            <person name="Batzoglou S."/>
            <person name="Begun D."/>
            <person name="Bhutkar A."/>
            <person name="Blanco E."/>
            <person name="Bosak S.A."/>
            <person name="Bradley R.K."/>
            <person name="Brand A.D."/>
            <person name="Brent M.R."/>
            <person name="Brooks A.N."/>
            <person name="Brown R.H."/>
            <person name="Butlin R.K."/>
            <person name="Caggese C."/>
            <person name="Calvi B.R."/>
            <person name="Bernardo de Carvalho A."/>
            <person name="Caspi A."/>
            <person name="Castrezana S."/>
            <person name="Celniker S.E."/>
            <person name="Chang J.L."/>
            <person name="Chapple C."/>
            <person name="Chatterji S."/>
            <person name="Chinwalla A."/>
            <person name="Civetta A."/>
            <person name="Clifton S.W."/>
            <person name="Comeron J.M."/>
            <person name="Costello J.C."/>
            <person name="Coyne J.A."/>
            <person name="Daub J."/>
            <person name="David R.G."/>
            <person name="Delcher A.L."/>
            <person name="Delehaunty K."/>
            <person name="Do C.B."/>
            <person name="Ebling H."/>
            <person name="Edwards K."/>
            <person name="Eickbush T."/>
            <person name="Evans J.D."/>
            <person name="Filipski A."/>
            <person name="Findeiss S."/>
            <person name="Freyhult E."/>
            <person name="Fulton L."/>
            <person name="Fulton R."/>
            <person name="Garcia A.C."/>
            <person name="Gardiner A."/>
            <person name="Garfield D.A."/>
            <person name="Garvin B.E."/>
            <person name="Gibson G."/>
            <person name="Gilbert D."/>
            <person name="Gnerre S."/>
            <person name="Godfrey J."/>
            <person name="Good R."/>
            <person name="Gotea V."/>
            <person name="Gravely B."/>
            <person name="Greenberg A.J."/>
            <person name="Griffiths-Jones S."/>
            <person name="Gross S."/>
            <person name="Guigo R."/>
            <person name="Gustafson E.A."/>
            <person name="Haerty W."/>
            <person name="Hahn M.W."/>
            <person name="Halligan D.L."/>
            <person name="Halpern A.L."/>
            <person name="Halter G.M."/>
            <person name="Han M.V."/>
            <person name="Heger A."/>
            <person name="Hillier L."/>
            <person name="Hinrichs A.S."/>
            <person name="Holmes I."/>
            <person name="Hoskins R.A."/>
            <person name="Hubisz M.J."/>
            <person name="Hultmark D."/>
            <person name="Huntley M.A."/>
            <person name="Jaffe D.B."/>
            <person name="Jagadeeshan S."/>
            <person name="Jeck W.R."/>
            <person name="Johnson J."/>
            <person name="Jones C.D."/>
            <person name="Jordan W.C."/>
            <person name="Karpen G.H."/>
            <person name="Kataoka E."/>
            <person name="Keightley P.D."/>
            <person name="Kheradpour P."/>
            <person name="Kirkness E.F."/>
            <person name="Koerich L.B."/>
            <person name="Kristiansen K."/>
            <person name="Kudrna D."/>
            <person name="Kulathinal R.J."/>
            <person name="Kumar S."/>
            <person name="Kwok R."/>
            <person name="Lander E."/>
            <person name="Langley C.H."/>
            <person name="Lapoint R."/>
            <person name="Lazzaro B.P."/>
            <person name="Lee S.J."/>
            <person name="Levesque L."/>
            <person name="Li R."/>
            <person name="Lin C.F."/>
            <person name="Lin M.F."/>
            <person name="Lindblad-Toh K."/>
            <person name="Llopart A."/>
            <person name="Long M."/>
            <person name="Low L."/>
            <person name="Lozovsky E."/>
            <person name="Lu J."/>
            <person name="Luo M."/>
            <person name="Machado C.A."/>
            <person name="Makalowski W."/>
            <person name="Marzo M."/>
            <person name="Matsuda M."/>
            <person name="Matzkin L."/>
            <person name="McAllister B."/>
            <person name="McBride C.S."/>
            <person name="McKernan B."/>
            <person name="McKernan K."/>
            <person name="Mendez-Lago M."/>
            <person name="Minx P."/>
            <person name="Mollenhauer M.U."/>
            <person name="Montooth K."/>
            <person name="Mount S.M."/>
            <person name="Mu X."/>
            <person name="Myers E."/>
            <person name="Negre B."/>
            <person name="Newfeld S."/>
            <person name="Nielsen R."/>
            <person name="Noor M.A."/>
            <person name="O'Grady P."/>
            <person name="Pachter L."/>
            <person name="Papaceit M."/>
            <person name="Parisi M.J."/>
            <person name="Parisi M."/>
            <person name="Parts L."/>
            <person name="Pedersen J.S."/>
            <person name="Pesole G."/>
            <person name="Phillippy A.M."/>
            <person name="Ponting C.P."/>
            <person name="Pop M."/>
            <person name="Porcelli D."/>
            <person name="Powell J.R."/>
            <person name="Prohaska S."/>
            <person name="Pruitt K."/>
            <person name="Puig M."/>
            <person name="Quesneville H."/>
            <person name="Ram K.R."/>
            <person name="Rand D."/>
            <person name="Rasmussen M.D."/>
            <person name="Reed L.K."/>
            <person name="Reenan R."/>
            <person name="Reily A."/>
            <person name="Remington K.A."/>
            <person name="Rieger T.T."/>
            <person name="Ritchie M.G."/>
            <person name="Robin C."/>
            <person name="Rogers Y.H."/>
            <person name="Rohde C."/>
            <person name="Rozas J."/>
            <person name="Rubenfield M.J."/>
            <person name="Ruiz A."/>
            <person name="Russo S."/>
            <person name="Salzberg S.L."/>
            <person name="Sanchez-Gracia A."/>
            <person name="Saranga D.J."/>
            <person name="Sato H."/>
            <person name="Schaeffer S.W."/>
            <person name="Schatz M.C."/>
            <person name="Schlenke T."/>
            <person name="Schwartz R."/>
            <person name="Segarra C."/>
            <person name="Singh R.S."/>
            <person name="Sirot L."/>
            <person name="Sirota M."/>
            <person name="Sisneros N.B."/>
            <person name="Smith C.D."/>
            <person name="Smith T.F."/>
            <person name="Spieth J."/>
            <person name="Stage D.E."/>
            <person name="Stark A."/>
            <person name="Stephan W."/>
            <person name="Strausberg R.L."/>
            <person name="Strempel S."/>
            <person name="Sturgill D."/>
            <person name="Sutton G."/>
            <person name="Sutton G.G."/>
            <person name="Tao W."/>
            <person name="Teichmann S."/>
            <person name="Tobari Y.N."/>
            <person name="Tomimura Y."/>
            <person name="Tsolas J.M."/>
            <person name="Valente V.L."/>
            <person name="Venter E."/>
            <person name="Venter J.C."/>
            <person name="Vicario S."/>
            <person name="Vieira F.G."/>
            <person name="Vilella A.J."/>
            <person name="Villasante A."/>
            <person name="Walenz B."/>
            <person name="Wang J."/>
            <person name="Wasserman M."/>
            <person name="Watts T."/>
            <person name="Wilson D."/>
            <person name="Wilson R.K."/>
            <person name="Wing R.A."/>
            <person name="Wolfner M.F."/>
            <person name="Wong A."/>
            <person name="Wong G.K."/>
            <person name="Wu C.I."/>
            <person name="Wu G."/>
            <person name="Yamamoto D."/>
            <person name="Yang H.P."/>
            <person name="Yang S.P."/>
            <person name="Yorke J.A."/>
            <person name="Yoshida K."/>
            <person name="Zdobnov E."/>
            <person name="Zhang P."/>
            <person name="Zhang Y."/>
            <person name="Zimin A.V."/>
            <person name="Baldwin J."/>
            <person name="Abdouelleil A."/>
            <person name="Abdulkadir J."/>
            <person name="Abebe A."/>
            <person name="Abera B."/>
            <person name="Abreu J."/>
            <person name="Acer S.C."/>
            <person name="Aftuck L."/>
            <person name="Alexander A."/>
            <person name="An P."/>
            <person name="Anderson E."/>
            <person name="Anderson S."/>
            <person name="Arachi H."/>
            <person name="Azer M."/>
            <person name="Bachantsang P."/>
            <person name="Barry A."/>
            <person name="Bayul T."/>
            <person name="Berlin A."/>
            <person name="Bessette D."/>
            <person name="Bloom T."/>
            <person name="Blye J."/>
            <person name="Boguslavskiy L."/>
            <person name="Bonnet C."/>
            <person name="Boukhgalter B."/>
            <person name="Bourzgui I."/>
            <person name="Brown A."/>
            <person name="Cahill P."/>
            <person name="Channer S."/>
            <person name="Cheshatsang Y."/>
            <person name="Chuda L."/>
            <person name="Citroen M."/>
            <person name="Collymore A."/>
            <person name="Cooke P."/>
            <person name="Costello M."/>
            <person name="D'Aco K."/>
            <person name="Daza R."/>
            <person name="De Haan G."/>
            <person name="DeGray S."/>
            <person name="DeMaso C."/>
            <person name="Dhargay N."/>
            <person name="Dooley K."/>
            <person name="Dooley E."/>
            <person name="Doricent M."/>
            <person name="Dorje P."/>
            <person name="Dorjee K."/>
            <person name="Dupes A."/>
            <person name="Elong R."/>
            <person name="Falk J."/>
            <person name="Farina A."/>
            <person name="Faro S."/>
            <person name="Ferguson D."/>
            <person name="Fisher S."/>
            <person name="Foley C.D."/>
            <person name="Franke A."/>
            <person name="Friedrich D."/>
            <person name="Gadbois L."/>
            <person name="Gearin G."/>
            <person name="Gearin C.R."/>
            <person name="Giannoukos G."/>
            <person name="Goode T."/>
            <person name="Graham J."/>
            <person name="Grandbois E."/>
            <person name="Grewal S."/>
            <person name="Gyaltsen K."/>
            <person name="Hafez N."/>
            <person name="Hagos B."/>
            <person name="Hall J."/>
            <person name="Henson C."/>
            <person name="Hollinger A."/>
            <person name="Honan T."/>
            <person name="Huard M.D."/>
            <person name="Hughes L."/>
            <person name="Hurhula B."/>
            <person name="Husby M.E."/>
            <person name="Kamat A."/>
            <person name="Kanga B."/>
            <person name="Kashin S."/>
            <person name="Khazanovich D."/>
            <person name="Kisner P."/>
            <person name="Lance K."/>
            <person name="Lara M."/>
            <person name="Lee W."/>
            <person name="Lennon N."/>
            <person name="Letendre F."/>
            <person name="LeVine R."/>
            <person name="Lipovsky A."/>
            <person name="Liu X."/>
            <person name="Liu J."/>
            <person name="Liu S."/>
            <person name="Lokyitsang T."/>
            <person name="Lokyitsang Y."/>
            <person name="Lubonja R."/>
            <person name="Lui A."/>
            <person name="MacDonald P."/>
            <person name="Magnisalis V."/>
            <person name="Maru K."/>
            <person name="Matthews C."/>
            <person name="McCusker W."/>
            <person name="McDonough S."/>
            <person name="Mehta T."/>
            <person name="Meldrim J."/>
            <person name="Meneus L."/>
            <person name="Mihai O."/>
            <person name="Mihalev A."/>
            <person name="Mihova T."/>
            <person name="Mittelman R."/>
            <person name="Mlenga V."/>
            <person name="Montmayeur A."/>
            <person name="Mulrain L."/>
            <person name="Navidi A."/>
            <person name="Naylor J."/>
            <person name="Negash T."/>
            <person name="Nguyen T."/>
            <person name="Nguyen N."/>
            <person name="Nicol R."/>
            <person name="Norbu C."/>
            <person name="Norbu N."/>
            <person name="Novod N."/>
            <person name="O'Neill B."/>
            <person name="Osman S."/>
            <person name="Markiewicz E."/>
            <person name="Oyono O.L."/>
            <person name="Patti C."/>
            <person name="Phunkhang P."/>
            <person name="Pierre F."/>
            <person name="Priest M."/>
            <person name="Raghuraman S."/>
            <person name="Rege F."/>
            <person name="Reyes R."/>
            <person name="Rise C."/>
            <person name="Rogov P."/>
            <person name="Ross K."/>
            <person name="Ryan E."/>
            <person name="Settipalli S."/>
            <person name="Shea T."/>
            <person name="Sherpa N."/>
            <person name="Shi L."/>
            <person name="Shih D."/>
            <person name="Sparrow T."/>
            <person name="Spaulding J."/>
            <person name="Stalker J."/>
            <person name="Stange-Thomann N."/>
            <person name="Stavropoulos S."/>
            <person name="Stone C."/>
            <person name="Strader C."/>
            <person name="Tesfaye S."/>
            <person name="Thomson T."/>
            <person name="Thoulutsang Y."/>
            <person name="Thoulutsang D."/>
            <person name="Topham K."/>
            <person name="Topping I."/>
            <person name="Tsamla T."/>
            <person name="Vassiliev H."/>
            <person name="Vo A."/>
            <person name="Wangchuk T."/>
            <person name="Wangdi T."/>
            <person name="Weiand M."/>
            <person name="Wilkinson J."/>
            <person name="Wilson A."/>
            <person name="Yadav S."/>
            <person name="Young G."/>
            <person name="Yu Q."/>
            <person name="Zembek L."/>
            <person name="Zhong D."/>
            <person name="Zimmer A."/>
            <person name="Zwirko Z."/>
            <person name="Jaffe D.B."/>
            <person name="Alvarez P."/>
            <person name="Brockman W."/>
            <person name="Butler J."/>
            <person name="Chin C."/>
            <person name="Gnerre S."/>
            <person name="Grabherr M."/>
            <person name="Kleber M."/>
            <person name="Mauceli E."/>
            <person name="MacCallum I."/>
        </authorList>
    </citation>
    <scope>NUCLEOTIDE SEQUENCE [LARGE SCALE GENOMIC DNA]</scope>
    <source>
        <strain evidence="8">Tucson 14024-0371.13</strain>
    </source>
</reference>
<sequence>MKYEIAFQKNIKIFQMSVRSARSLRRFCSQLGALRWNSMQTLKYDHSSGTLEEVKKIIREQVGVEPGYYTIPKSREGLLQYHPKPEELPERSMKDSFTSATLLLGSDPLVRERFVQVTGYVRIGRIMEELDIFAVWICHRHVLLPNLPKGIPLPYTFVTLLVDQAKFLPDKFDTDTDVEMSGYVSYTGHSSMEVTMYVRQCGKLLSTAIFLIVARNAVNSGPAPVNKLVPGNEKEKEIYKEALKRHKKRQKKRDKPESKVPPTKEEVKILFDIFQRTRSSQGDMEESCLPKNTRWMSDTRRDCTIHPFPENRNNSNTIFGGFTIRRALETSFIATSLYCGAPAMVSFLSDITFERPIPVHSFMTMSAYVVYTHENYLQTMVMVSAIDAGSHQRIHCNALHVTYIFDKKLDEVMPKTYHEGLWHLRGRRQFQRFIKSAKLEDYDGGSPSSKDNPDTETSECDEKK</sequence>
<gene>
    <name evidence="7" type="primary">Dana\GF15441</name>
    <name evidence="7" type="synonym">dana_GLEANR_16207</name>
    <name evidence="7" type="ORF">GF15441</name>
</gene>
<evidence type="ECO:0000259" key="6">
    <source>
        <dbReference type="PROSITE" id="PS51770"/>
    </source>
</evidence>
<proteinExistence type="inferred from homology"/>
<dbReference type="HOGENOM" id="CLU_032862_2_0_1"/>
<dbReference type="PANTHER" id="PTHR12655:SF0">
    <property type="entry name" value="ACYL-COENZYME A THIOESTERASE 9, MITOCHONDRIAL"/>
    <property type="match status" value="1"/>
</dbReference>
<dbReference type="GO" id="GO:0047617">
    <property type="term" value="F:fatty acyl-CoA hydrolase activity"/>
    <property type="evidence" value="ECO:0007669"/>
    <property type="project" value="TreeGrafter"/>
</dbReference>
<feature type="region of interest" description="Disordered" evidence="5">
    <location>
        <begin position="439"/>
        <end position="464"/>
    </location>
</feature>
<keyword evidence="2" id="KW-0677">Repeat</keyword>
<dbReference type="InterPro" id="IPR029069">
    <property type="entry name" value="HotDog_dom_sf"/>
</dbReference>
<keyword evidence="3" id="KW-0378">Hydrolase</keyword>
<feature type="domain" description="HotDog ACOT-type" evidence="6">
    <location>
        <begin position="297"/>
        <end position="409"/>
    </location>
</feature>
<feature type="compositionally biased region" description="Acidic residues" evidence="5">
    <location>
        <begin position="454"/>
        <end position="464"/>
    </location>
</feature>
<dbReference type="CDD" id="cd03442">
    <property type="entry name" value="BFIT_BACH"/>
    <property type="match status" value="2"/>
</dbReference>
<dbReference type="OrthoDB" id="331699at2759"/>
<evidence type="ECO:0000256" key="5">
    <source>
        <dbReference type="SAM" id="MobiDB-lite"/>
    </source>
</evidence>
<name>B3MKU0_DROAN</name>
<dbReference type="GO" id="GO:0005739">
    <property type="term" value="C:mitochondrion"/>
    <property type="evidence" value="ECO:0007669"/>
    <property type="project" value="TreeGrafter"/>
</dbReference>
<organism evidence="7 8">
    <name type="scientific">Drosophila ananassae</name>
    <name type="common">Fruit fly</name>
    <dbReference type="NCBI Taxonomy" id="7217"/>
    <lineage>
        <taxon>Eukaryota</taxon>
        <taxon>Metazoa</taxon>
        <taxon>Ecdysozoa</taxon>
        <taxon>Arthropoda</taxon>
        <taxon>Hexapoda</taxon>
        <taxon>Insecta</taxon>
        <taxon>Pterygota</taxon>
        <taxon>Neoptera</taxon>
        <taxon>Endopterygota</taxon>
        <taxon>Diptera</taxon>
        <taxon>Brachycera</taxon>
        <taxon>Muscomorpha</taxon>
        <taxon>Ephydroidea</taxon>
        <taxon>Drosophilidae</taxon>
        <taxon>Drosophila</taxon>
        <taxon>Sophophora</taxon>
    </lineage>
</organism>
<dbReference type="GeneID" id="6498249"/>
<dbReference type="FunCoup" id="B3MKU0">
    <property type="interactions" value="563"/>
</dbReference>
<dbReference type="AlphaFoldDB" id="B3MKU0"/>
<feature type="compositionally biased region" description="Basic residues" evidence="5">
    <location>
        <begin position="243"/>
        <end position="253"/>
    </location>
</feature>
<keyword evidence="4" id="KW-0809">Transit peptide</keyword>
<dbReference type="STRING" id="7217.B3MKU0"/>
<evidence type="ECO:0000313" key="7">
    <source>
        <dbReference type="EMBL" id="EDV31621.2"/>
    </source>
</evidence>
<dbReference type="InterPro" id="IPR033120">
    <property type="entry name" value="HOTDOG_ACOT"/>
</dbReference>
<dbReference type="PANTHER" id="PTHR12655">
    <property type="entry name" value="ACYL-COA THIOESTERASE"/>
    <property type="match status" value="1"/>
</dbReference>
<keyword evidence="8" id="KW-1185">Reference proteome</keyword>
<protein>
    <recommendedName>
        <fullName evidence="6">HotDog ACOT-type domain-containing protein</fullName>
    </recommendedName>
</protein>
<evidence type="ECO:0000256" key="2">
    <source>
        <dbReference type="ARBA" id="ARBA00022737"/>
    </source>
</evidence>
<dbReference type="EMBL" id="CH902620">
    <property type="protein sequence ID" value="EDV31621.2"/>
    <property type="molecule type" value="Genomic_DNA"/>
</dbReference>
<accession>B3MKU0</accession>
<comment type="similarity">
    <text evidence="1">Belongs to the acyl coenzyme A hydrolase family.</text>
</comment>
<dbReference type="PROSITE" id="PS51770">
    <property type="entry name" value="HOTDOG_ACOT"/>
    <property type="match status" value="1"/>
</dbReference>
<feature type="region of interest" description="Disordered" evidence="5">
    <location>
        <begin position="243"/>
        <end position="262"/>
    </location>
</feature>